<keyword evidence="1" id="KW-0812">Transmembrane</keyword>
<keyword evidence="1" id="KW-0472">Membrane</keyword>
<name>A0A096B3G1_9BACT</name>
<keyword evidence="1" id="KW-1133">Transmembrane helix</keyword>
<feature type="transmembrane region" description="Helical" evidence="1">
    <location>
        <begin position="36"/>
        <end position="58"/>
    </location>
</feature>
<dbReference type="RefSeq" id="WP_036862528.1">
    <property type="nucleotide sequence ID" value="NZ_JRNS01000167.1"/>
</dbReference>
<evidence type="ECO:0000313" key="3">
    <source>
        <dbReference type="Proteomes" id="UP000029578"/>
    </source>
</evidence>
<sequence length="171" mass="19583">MNQTKKILAYLGCIAFTVLGVWLLTVEDPTTTYPLWTIRVAGILSVIFFGGGGLFMAYKKIKLLINHKKEIEFTDRGISICGAEEILWNEIADFSLIRFKGNRLIAIQMKDPEKVIANESSWIKRKTMEYNLKTINALYSFPAYMMDGRAEEALTLCRLNMVKHQQPQVRT</sequence>
<accession>A0A096B3G1</accession>
<organism evidence="2 3">
    <name type="scientific">Prevotella melaninogenica DNF00666</name>
    <dbReference type="NCBI Taxonomy" id="1401073"/>
    <lineage>
        <taxon>Bacteria</taxon>
        <taxon>Pseudomonadati</taxon>
        <taxon>Bacteroidota</taxon>
        <taxon>Bacteroidia</taxon>
        <taxon>Bacteroidales</taxon>
        <taxon>Prevotellaceae</taxon>
        <taxon>Prevotella</taxon>
    </lineage>
</organism>
<dbReference type="AlphaFoldDB" id="A0A096B3G1"/>
<protein>
    <submittedName>
        <fullName evidence="2">Uncharacterized protein</fullName>
    </submittedName>
</protein>
<dbReference type="Proteomes" id="UP000029578">
    <property type="component" value="Unassembled WGS sequence"/>
</dbReference>
<dbReference type="InterPro" id="IPR048136">
    <property type="entry name" value="STM3941-like"/>
</dbReference>
<dbReference type="NCBIfam" id="NF041635">
    <property type="entry name" value="STM3941_fam"/>
    <property type="match status" value="1"/>
</dbReference>
<gene>
    <name evidence="2" type="ORF">HMPREF0661_02665</name>
</gene>
<evidence type="ECO:0000313" key="2">
    <source>
        <dbReference type="EMBL" id="KGF53620.1"/>
    </source>
</evidence>
<evidence type="ECO:0000256" key="1">
    <source>
        <dbReference type="SAM" id="Phobius"/>
    </source>
</evidence>
<reference evidence="2 3" key="1">
    <citation type="submission" date="2014-07" db="EMBL/GenBank/DDBJ databases">
        <authorList>
            <person name="McCorrison J."/>
            <person name="Sanka R."/>
            <person name="Torralba M."/>
            <person name="Gillis M."/>
            <person name="Haft D.H."/>
            <person name="Methe B."/>
            <person name="Sutton G."/>
            <person name="Nelson K.E."/>
        </authorList>
    </citation>
    <scope>NUCLEOTIDE SEQUENCE [LARGE SCALE GENOMIC DNA]</scope>
    <source>
        <strain evidence="2 3">DNF00666</strain>
    </source>
</reference>
<dbReference type="EMBL" id="JRNS01000167">
    <property type="protein sequence ID" value="KGF53620.1"/>
    <property type="molecule type" value="Genomic_DNA"/>
</dbReference>
<comment type="caution">
    <text evidence="2">The sequence shown here is derived from an EMBL/GenBank/DDBJ whole genome shotgun (WGS) entry which is preliminary data.</text>
</comment>
<proteinExistence type="predicted"/>
<feature type="transmembrane region" description="Helical" evidence="1">
    <location>
        <begin position="7"/>
        <end position="24"/>
    </location>
</feature>